<evidence type="ECO:0000313" key="2">
    <source>
        <dbReference type="Proteomes" id="UP001432014"/>
    </source>
</evidence>
<protein>
    <submittedName>
        <fullName evidence="1">Uncharacterized protein</fullName>
    </submittedName>
</protein>
<proteinExistence type="predicted"/>
<sequence>MNLVVTAQERIEEQTPILSGTGPNVGEVTDIQDLEDRVEFSAQVAVALRRYSRHVRLWLCTLIETGSVPDQAVGPVSGQPDMPLLDRARSFSGAGLDQVESVAGV</sequence>
<organism evidence="1 2">
    <name type="scientific">Kitasatospora herbaricolor</name>
    <dbReference type="NCBI Taxonomy" id="68217"/>
    <lineage>
        <taxon>Bacteria</taxon>
        <taxon>Bacillati</taxon>
        <taxon>Actinomycetota</taxon>
        <taxon>Actinomycetes</taxon>
        <taxon>Kitasatosporales</taxon>
        <taxon>Streptomycetaceae</taxon>
        <taxon>Kitasatospora</taxon>
    </lineage>
</organism>
<keyword evidence="2" id="KW-1185">Reference proteome</keyword>
<dbReference type="Proteomes" id="UP001432014">
    <property type="component" value="Chromosome"/>
</dbReference>
<gene>
    <name evidence="1" type="ORF">OG469_01960</name>
</gene>
<dbReference type="RefSeq" id="WP_329492990.1">
    <property type="nucleotide sequence ID" value="NZ_CP108460.1"/>
</dbReference>
<evidence type="ECO:0000313" key="1">
    <source>
        <dbReference type="EMBL" id="WUS54378.1"/>
    </source>
</evidence>
<dbReference type="EMBL" id="CP108482">
    <property type="protein sequence ID" value="WUS54378.1"/>
    <property type="molecule type" value="Genomic_DNA"/>
</dbReference>
<reference evidence="1 2" key="1">
    <citation type="submission" date="2022-10" db="EMBL/GenBank/DDBJ databases">
        <title>The complete genomes of actinobacterial strains from the NBC collection.</title>
        <authorList>
            <person name="Joergensen T.S."/>
            <person name="Alvarez Arevalo M."/>
            <person name="Sterndorff E.B."/>
            <person name="Faurdal D."/>
            <person name="Vuksanovic O."/>
            <person name="Mourched A.-S."/>
            <person name="Charusanti P."/>
            <person name="Shaw S."/>
            <person name="Blin K."/>
            <person name="Weber T."/>
        </authorList>
    </citation>
    <scope>NUCLEOTIDE SEQUENCE [LARGE SCALE GENOMIC DNA]</scope>
    <source>
        <strain evidence="1 2">NBC_01247</strain>
    </source>
</reference>
<name>A0ABZ1W0P9_9ACTN</name>
<accession>A0ABZ1W0P9</accession>